<evidence type="ECO:0000256" key="6">
    <source>
        <dbReference type="ARBA" id="ARBA00022679"/>
    </source>
</evidence>
<dbReference type="PANTHER" id="PTHR11135:SF0">
    <property type="entry name" value="ELONGATOR COMPLEX PROTEIN 3"/>
    <property type="match status" value="1"/>
</dbReference>
<dbReference type="GO" id="GO:0106261">
    <property type="term" value="F:tRNA uridine(34) acetyltransferase activity"/>
    <property type="evidence" value="ECO:0007669"/>
    <property type="project" value="UniProtKB-EC"/>
</dbReference>
<evidence type="ECO:0000256" key="7">
    <source>
        <dbReference type="ARBA" id="ARBA00022691"/>
    </source>
</evidence>
<dbReference type="PATRIC" id="fig|1550241.5.peg.745"/>
<name>A0A0F7FIR7_9CREN</name>
<dbReference type="GO" id="GO:0046872">
    <property type="term" value="F:metal ion binding"/>
    <property type="evidence" value="ECO:0007669"/>
    <property type="project" value="UniProtKB-KW"/>
</dbReference>
<keyword evidence="13" id="KW-0012">Acyltransferase</keyword>
<dbReference type="SFLD" id="SFLDS00029">
    <property type="entry name" value="Radical_SAM"/>
    <property type="match status" value="1"/>
</dbReference>
<dbReference type="Pfam" id="PF04055">
    <property type="entry name" value="Radical_SAM"/>
    <property type="match status" value="1"/>
</dbReference>
<dbReference type="InterPro" id="IPR013785">
    <property type="entry name" value="Aldolase_TIM"/>
</dbReference>
<dbReference type="InterPro" id="IPR016181">
    <property type="entry name" value="Acyl_CoA_acyltransferase"/>
</dbReference>
<dbReference type="GO" id="GO:0000049">
    <property type="term" value="F:tRNA binding"/>
    <property type="evidence" value="ECO:0007669"/>
    <property type="project" value="UniProtKB-KW"/>
</dbReference>
<dbReference type="HOGENOM" id="CLU_025983_2_1_2"/>
<dbReference type="InterPro" id="IPR006638">
    <property type="entry name" value="Elp3/MiaA/NifB-like_rSAM"/>
</dbReference>
<dbReference type="InterPro" id="IPR058240">
    <property type="entry name" value="rSAM_sf"/>
</dbReference>
<evidence type="ECO:0000256" key="12">
    <source>
        <dbReference type="ARBA" id="ARBA00023014"/>
    </source>
</evidence>
<dbReference type="STRING" id="1550241.MA03_03525"/>
<dbReference type="EMBL" id="CP009961">
    <property type="protein sequence ID" value="AKG39339.1"/>
    <property type="molecule type" value="Genomic_DNA"/>
</dbReference>
<feature type="binding site" evidence="17">
    <location>
        <position position="22"/>
    </location>
    <ligand>
        <name>[4Fe-4S] cluster</name>
        <dbReference type="ChEBI" id="CHEBI:49883"/>
        <note>4Fe-4S-S-AdoMet</note>
    </ligand>
</feature>
<comment type="similarity">
    <text evidence="2">Belongs to the ELP3 family.</text>
</comment>
<evidence type="ECO:0000256" key="1">
    <source>
        <dbReference type="ARBA" id="ARBA00005043"/>
    </source>
</evidence>
<dbReference type="PROSITE" id="PS51918">
    <property type="entry name" value="RADICAL_SAM"/>
    <property type="match status" value="1"/>
</dbReference>
<keyword evidence="8" id="KW-0819">tRNA processing</keyword>
<evidence type="ECO:0000256" key="3">
    <source>
        <dbReference type="ARBA" id="ARBA00020266"/>
    </source>
</evidence>
<dbReference type="NCBIfam" id="TIGR01211">
    <property type="entry name" value="ELP3"/>
    <property type="match status" value="1"/>
</dbReference>
<evidence type="ECO:0000256" key="15">
    <source>
        <dbReference type="ARBA" id="ARBA00044771"/>
    </source>
</evidence>
<evidence type="ECO:0000259" key="18">
    <source>
        <dbReference type="PROSITE" id="PS51918"/>
    </source>
</evidence>
<keyword evidence="20" id="KW-1185">Reference proteome</keyword>
<dbReference type="SUPFAM" id="SSF102114">
    <property type="entry name" value="Radical SAM enzymes"/>
    <property type="match status" value="1"/>
</dbReference>
<dbReference type="GO" id="GO:0051539">
    <property type="term" value="F:4 iron, 4 sulfur cluster binding"/>
    <property type="evidence" value="ECO:0007669"/>
    <property type="project" value="UniProtKB-KW"/>
</dbReference>
<evidence type="ECO:0000313" key="19">
    <source>
        <dbReference type="EMBL" id="AKG39339.1"/>
    </source>
</evidence>
<dbReference type="SUPFAM" id="SSF55729">
    <property type="entry name" value="Acyl-CoA N-acyltransferases (Nat)"/>
    <property type="match status" value="1"/>
</dbReference>
<reference evidence="19 20" key="1">
    <citation type="journal article" date="2015" name="Stand. Genomic Sci.">
        <title>Complete genome sequence of and proposal of Thermofilum uzonense sp. nov. a novel hyperthermophilic crenarchaeon and emended description of the genus Thermofilum.</title>
        <authorList>
            <person name="Toshchakov S.V."/>
            <person name="Korzhenkov A.A."/>
            <person name="Samarov N.I."/>
            <person name="Mazunin I.O."/>
            <person name="Mozhey O.I."/>
            <person name="Shmyr I.S."/>
            <person name="Derbikova K.S."/>
            <person name="Taranov E.A."/>
            <person name="Dominova I.N."/>
            <person name="Bonch-Osmolovskaya E.A."/>
            <person name="Patrushev M.V."/>
            <person name="Podosokorskaya O.A."/>
            <person name="Kublanov I.V."/>
        </authorList>
    </citation>
    <scope>NUCLEOTIDE SEQUENCE [LARGE SCALE GENOMIC DNA]</scope>
    <source>
        <strain evidence="19 20">1807-2</strain>
    </source>
</reference>
<evidence type="ECO:0000256" key="17">
    <source>
        <dbReference type="PIRSR" id="PIRSR005669-1"/>
    </source>
</evidence>
<dbReference type="GO" id="GO:0005737">
    <property type="term" value="C:cytoplasm"/>
    <property type="evidence" value="ECO:0007669"/>
    <property type="project" value="TreeGrafter"/>
</dbReference>
<dbReference type="Pfam" id="PF00583">
    <property type="entry name" value="Acetyltransf_1"/>
    <property type="match status" value="1"/>
</dbReference>
<dbReference type="AlphaFoldDB" id="A0A0F7FIR7"/>
<evidence type="ECO:0000256" key="8">
    <source>
        <dbReference type="ARBA" id="ARBA00022694"/>
    </source>
</evidence>
<organism evidence="19 20">
    <name type="scientific">Infirmifilum uzonense</name>
    <dbReference type="NCBI Taxonomy" id="1550241"/>
    <lineage>
        <taxon>Archaea</taxon>
        <taxon>Thermoproteota</taxon>
        <taxon>Thermoprotei</taxon>
        <taxon>Thermofilales</taxon>
        <taxon>Thermofilaceae</taxon>
        <taxon>Infirmifilum</taxon>
    </lineage>
</organism>
<keyword evidence="10" id="KW-0694">RNA-binding</keyword>
<proteinExistence type="inferred from homology"/>
<dbReference type="InterPro" id="IPR032432">
    <property type="entry name" value="Radical_SAM_C"/>
</dbReference>
<keyword evidence="9 17" id="KW-0479">Metal-binding</keyword>
<dbReference type="Pfam" id="PF16199">
    <property type="entry name" value="Radical_SAM_C"/>
    <property type="match status" value="1"/>
</dbReference>
<protein>
    <recommendedName>
        <fullName evidence="3">Elongator complex protein 3</fullName>
        <ecNumber evidence="15">2.3.1.311</ecNumber>
    </recommendedName>
    <alternativeName>
        <fullName evidence="14">tRNA uridine(34) acetyltransferase</fullName>
    </alternativeName>
</protein>
<dbReference type="CDD" id="cd01335">
    <property type="entry name" value="Radical_SAM"/>
    <property type="match status" value="1"/>
</dbReference>
<dbReference type="EC" id="2.3.1.311" evidence="15"/>
<dbReference type="SFLD" id="SFLDF00344">
    <property type="entry name" value="ELP3-like"/>
    <property type="match status" value="1"/>
</dbReference>
<evidence type="ECO:0000256" key="13">
    <source>
        <dbReference type="ARBA" id="ARBA00023315"/>
    </source>
</evidence>
<gene>
    <name evidence="19" type="ORF">MA03_03525</name>
</gene>
<dbReference type="Proteomes" id="UP000067434">
    <property type="component" value="Chromosome"/>
</dbReference>
<keyword evidence="11 17" id="KW-0408">Iron</keyword>
<dbReference type="KEGG" id="thf:MA03_03525"/>
<evidence type="ECO:0000256" key="14">
    <source>
        <dbReference type="ARBA" id="ARBA00030769"/>
    </source>
</evidence>
<comment type="catalytic activity">
    <reaction evidence="16">
        <text>uridine(34) in tRNA + acetyl-CoA + S-adenosyl-L-methionine + H2O = 5-(carboxymethyl)uridine(34) in tRNA + 5'-deoxyadenosine + L-methionine + CoA + 2 H(+)</text>
        <dbReference type="Rhea" id="RHEA:61020"/>
        <dbReference type="Rhea" id="RHEA-COMP:10407"/>
        <dbReference type="Rhea" id="RHEA-COMP:11727"/>
        <dbReference type="ChEBI" id="CHEBI:15377"/>
        <dbReference type="ChEBI" id="CHEBI:15378"/>
        <dbReference type="ChEBI" id="CHEBI:17319"/>
        <dbReference type="ChEBI" id="CHEBI:57287"/>
        <dbReference type="ChEBI" id="CHEBI:57288"/>
        <dbReference type="ChEBI" id="CHEBI:57844"/>
        <dbReference type="ChEBI" id="CHEBI:59789"/>
        <dbReference type="ChEBI" id="CHEBI:65315"/>
        <dbReference type="ChEBI" id="CHEBI:74882"/>
        <dbReference type="EC" id="2.3.1.311"/>
    </reaction>
    <physiologicalReaction direction="left-to-right" evidence="16">
        <dbReference type="Rhea" id="RHEA:61021"/>
    </physiologicalReaction>
</comment>
<dbReference type="InterPro" id="IPR039661">
    <property type="entry name" value="ELP3"/>
</dbReference>
<feature type="binding site" evidence="17">
    <location>
        <position position="25"/>
    </location>
    <ligand>
        <name>[4Fe-4S] cluster</name>
        <dbReference type="ChEBI" id="CHEBI:49883"/>
        <note>4Fe-4S-S-AdoMet</note>
    </ligand>
</feature>
<evidence type="ECO:0000256" key="4">
    <source>
        <dbReference type="ARBA" id="ARBA00022485"/>
    </source>
</evidence>
<evidence type="ECO:0000256" key="2">
    <source>
        <dbReference type="ARBA" id="ARBA00005494"/>
    </source>
</evidence>
<evidence type="ECO:0000256" key="11">
    <source>
        <dbReference type="ARBA" id="ARBA00023004"/>
    </source>
</evidence>
<feature type="domain" description="Radical SAM core" evidence="18">
    <location>
        <begin position="2"/>
        <end position="273"/>
    </location>
</feature>
<accession>A0A0F7FIR7</accession>
<comment type="pathway">
    <text evidence="1">tRNA modification; 5-methoxycarbonylmethyl-2-thiouridine-tRNA biosynthesis.</text>
</comment>
<dbReference type="SFLD" id="SFLDG01086">
    <property type="entry name" value="elongater_protein-like"/>
    <property type="match status" value="1"/>
</dbReference>
<keyword evidence="12 17" id="KW-0411">Iron-sulfur</keyword>
<keyword evidence="6" id="KW-0808">Transferase</keyword>
<evidence type="ECO:0000256" key="5">
    <source>
        <dbReference type="ARBA" id="ARBA00022555"/>
    </source>
</evidence>
<dbReference type="InterPro" id="IPR034687">
    <property type="entry name" value="ELP3-like"/>
</dbReference>
<evidence type="ECO:0000256" key="16">
    <source>
        <dbReference type="ARBA" id="ARBA00047372"/>
    </source>
</evidence>
<dbReference type="Gene3D" id="3.20.20.70">
    <property type="entry name" value="Aldolase class I"/>
    <property type="match status" value="1"/>
</dbReference>
<evidence type="ECO:0000313" key="20">
    <source>
        <dbReference type="Proteomes" id="UP000067434"/>
    </source>
</evidence>
<dbReference type="Gene3D" id="3.40.630.30">
    <property type="match status" value="1"/>
</dbReference>
<dbReference type="PIRSF" id="PIRSF005669">
    <property type="entry name" value="Hist_AcTrfase_ELP3"/>
    <property type="match status" value="1"/>
</dbReference>
<comment type="cofactor">
    <cofactor evidence="17">
        <name>[4Fe-4S] cluster</name>
        <dbReference type="ChEBI" id="CHEBI:49883"/>
    </cofactor>
    <text evidence="17">Binds 1 [4Fe-4S] cluster. The cluster is coordinated with 3 cysteines and an exchangeable S-adenosyl-L-methionine.</text>
</comment>
<evidence type="ECO:0000256" key="9">
    <source>
        <dbReference type="ARBA" id="ARBA00022723"/>
    </source>
</evidence>
<dbReference type="InterPro" id="IPR007197">
    <property type="entry name" value="rSAM"/>
</dbReference>
<feature type="binding site" evidence="17">
    <location>
        <position position="17"/>
    </location>
    <ligand>
        <name>[4Fe-4S] cluster</name>
        <dbReference type="ChEBI" id="CHEBI:49883"/>
        <note>4Fe-4S-S-AdoMet</note>
    </ligand>
</feature>
<evidence type="ECO:0000256" key="10">
    <source>
        <dbReference type="ARBA" id="ARBA00022884"/>
    </source>
</evidence>
<dbReference type="InterPro" id="IPR000182">
    <property type="entry name" value="GNAT_dom"/>
</dbReference>
<keyword evidence="7" id="KW-0949">S-adenosyl-L-methionine</keyword>
<keyword evidence="4" id="KW-0004">4Fe-4S</keyword>
<dbReference type="SMART" id="SM00729">
    <property type="entry name" value="Elp3"/>
    <property type="match status" value="1"/>
</dbReference>
<keyword evidence="5" id="KW-0820">tRNA-binding</keyword>
<sequence>MLSGVTVVAVMAKPYPCPHGRCLYCPGGPEAGTPQSYVKTSPAVARALHVGYDPYAQVRLRIKQYIAMGHEPSKVELIVMGGTFPAMPRDYQEWFVAQALEALNRFPGDPEGSPSLDEAMKRNETAGIRCVGLTLETRPDWSMEEHVDWFLHLGATRIELGVQTIYDDVLARVNRGHGVKESIKATRILKDAGYKVTYHMMLGLPGSDPDRDFEAFKEIYTSEEFMPDSVKIYPTLVIPGSGLYNLWKRGEYKPYDMDTLVELIARIKSITPPWVRIIRIQRDVPLQEVADGPPVNNLREIVWDYMRNKGLKCRCIRCREVGRFALWTGVKPSISEAKLTRRRYEANGGFEEFISFESSDQEVLFGFLRLRIPSEQAHRWEVDSNTAFIRELHVYGPETPVGRESEWWQHLGLGRRLIREAETIAHDYYGARKMLVISAVGTREYYRKLGYEVLPGSFYMYKPLE</sequence>
<dbReference type="PANTHER" id="PTHR11135">
    <property type="entry name" value="HISTONE ACETYLTRANSFERASE-RELATED"/>
    <property type="match status" value="1"/>
</dbReference>
<dbReference type="GO" id="GO:0002926">
    <property type="term" value="P:tRNA wobble base 5-methoxycarbonylmethyl-2-thiouridinylation"/>
    <property type="evidence" value="ECO:0007669"/>
    <property type="project" value="TreeGrafter"/>
</dbReference>